<feature type="transmembrane region" description="Helical" evidence="5">
    <location>
        <begin position="325"/>
        <end position="352"/>
    </location>
</feature>
<feature type="transmembrane region" description="Helical" evidence="5">
    <location>
        <begin position="398"/>
        <end position="419"/>
    </location>
</feature>
<dbReference type="RefSeq" id="WP_106758868.1">
    <property type="nucleotide sequence ID" value="NZ_PXWF02000259.1"/>
</dbReference>
<feature type="transmembrane region" description="Helical" evidence="5">
    <location>
        <begin position="199"/>
        <end position="219"/>
    </location>
</feature>
<organism evidence="6 7">
    <name type="scientific">Massilia glaciei</name>
    <dbReference type="NCBI Taxonomy" id="1524097"/>
    <lineage>
        <taxon>Bacteria</taxon>
        <taxon>Pseudomonadati</taxon>
        <taxon>Pseudomonadota</taxon>
        <taxon>Betaproteobacteria</taxon>
        <taxon>Burkholderiales</taxon>
        <taxon>Oxalobacteraceae</taxon>
        <taxon>Telluria group</taxon>
        <taxon>Massilia</taxon>
    </lineage>
</organism>
<feature type="transmembrane region" description="Helical" evidence="5">
    <location>
        <begin position="239"/>
        <end position="256"/>
    </location>
</feature>
<evidence type="ECO:0000256" key="3">
    <source>
        <dbReference type="ARBA" id="ARBA00022989"/>
    </source>
</evidence>
<comment type="subcellular location">
    <subcellularLocation>
        <location evidence="1">Membrane</location>
        <topology evidence="1">Multi-pass membrane protein</topology>
    </subcellularLocation>
</comment>
<sequence length="488" mass="51330">MKQTLGQKLTRTKPVGTSVDDGGAHAGGLKRSMGLFSLTMIGVGATIGTGIFFTMVEAVPKAGPAVILSFLLAALTAGLTALCYAELSFRIPTSGSSYSFAYATVGEFAAFVMAACLLLEYGLAASATAIGWSDYLNHFLMNATGWQIPEALRSPMLVAGPEGTEFHFGHINLPPILLVVMCGILLIRGTRESATTNAVMVIIKLAILLFFVAVAFTGFNADNFTPFFQPNTAAGFTPMQGVTAAAATVFFSFIGLDTVATAGDEVRDPSRNVPKGILLALGIVTVFYLLVALAAVGAQPASMFAGQEAGLAVILQNVTGKSWPAMVLSAGAVISVFSVTLVTIYGQTRILYAISRDGLIPKLFQKVNPRTQAPVGNTLIVCLVVGTVAGLVDSGFLWDMVSMGTLTAFMVVSIAVPVMRSKQGESLTKGFKVPFGPYLVPGLSVCACLFMMKDLSSTTYTVFACWMAVALAAYFAYGIRNSRLNRPA</sequence>
<reference evidence="6 7" key="1">
    <citation type="submission" date="2018-04" db="EMBL/GenBank/DDBJ databases">
        <title>Massilia violaceinigra sp. nov., a novel purple-pigmented bacterium isolated from Tianshan glacier, Xinjiang, China.</title>
        <authorList>
            <person name="Wang H."/>
        </authorList>
    </citation>
    <scope>NUCLEOTIDE SEQUENCE [LARGE SCALE GENOMIC DNA]</scope>
    <source>
        <strain evidence="6 7">B448-2</strain>
    </source>
</reference>
<dbReference type="OrthoDB" id="9804700at2"/>
<dbReference type="Gene3D" id="1.20.1740.10">
    <property type="entry name" value="Amino acid/polyamine transporter I"/>
    <property type="match status" value="1"/>
</dbReference>
<feature type="transmembrane region" description="Helical" evidence="5">
    <location>
        <begin position="431"/>
        <end position="452"/>
    </location>
</feature>
<feature type="transmembrane region" description="Helical" evidence="5">
    <location>
        <begin position="62"/>
        <end position="87"/>
    </location>
</feature>
<keyword evidence="2 5" id="KW-0812">Transmembrane</keyword>
<evidence type="ECO:0000256" key="5">
    <source>
        <dbReference type="SAM" id="Phobius"/>
    </source>
</evidence>
<feature type="transmembrane region" description="Helical" evidence="5">
    <location>
        <begin position="35"/>
        <end position="56"/>
    </location>
</feature>
<keyword evidence="4 5" id="KW-0472">Membrane</keyword>
<dbReference type="PANTHER" id="PTHR43243:SF24">
    <property type="entry name" value="CATIONIC AMINO ACID TRANSPORT INTEGRAL MEMBRANE PROTEIN ROCE-RELATED"/>
    <property type="match status" value="1"/>
</dbReference>
<evidence type="ECO:0000256" key="2">
    <source>
        <dbReference type="ARBA" id="ARBA00022692"/>
    </source>
</evidence>
<name>A0A2U2HH71_9BURK</name>
<keyword evidence="3 5" id="KW-1133">Transmembrane helix</keyword>
<gene>
    <name evidence="6" type="ORF">C7C56_018650</name>
</gene>
<dbReference type="EMBL" id="PXWF02000259">
    <property type="protein sequence ID" value="PWF45025.1"/>
    <property type="molecule type" value="Genomic_DNA"/>
</dbReference>
<comment type="caution">
    <text evidence="6">The sequence shown here is derived from an EMBL/GenBank/DDBJ whole genome shotgun (WGS) entry which is preliminary data.</text>
</comment>
<evidence type="ECO:0000256" key="1">
    <source>
        <dbReference type="ARBA" id="ARBA00004141"/>
    </source>
</evidence>
<feature type="transmembrane region" description="Helical" evidence="5">
    <location>
        <begin position="277"/>
        <end position="298"/>
    </location>
</feature>
<feature type="transmembrane region" description="Helical" evidence="5">
    <location>
        <begin position="373"/>
        <end position="392"/>
    </location>
</feature>
<proteinExistence type="predicted"/>
<dbReference type="AlphaFoldDB" id="A0A2U2HH71"/>
<dbReference type="PIRSF" id="PIRSF006060">
    <property type="entry name" value="AA_transporter"/>
    <property type="match status" value="1"/>
</dbReference>
<evidence type="ECO:0000256" key="4">
    <source>
        <dbReference type="ARBA" id="ARBA00023136"/>
    </source>
</evidence>
<dbReference type="PANTHER" id="PTHR43243">
    <property type="entry name" value="INNER MEMBRANE TRANSPORTER YGJI-RELATED"/>
    <property type="match status" value="1"/>
</dbReference>
<feature type="transmembrane region" description="Helical" evidence="5">
    <location>
        <begin position="166"/>
        <end position="187"/>
    </location>
</feature>
<evidence type="ECO:0000313" key="7">
    <source>
        <dbReference type="Proteomes" id="UP000241421"/>
    </source>
</evidence>
<accession>A0A2U2HH71</accession>
<dbReference type="Pfam" id="PF13520">
    <property type="entry name" value="AA_permease_2"/>
    <property type="match status" value="1"/>
</dbReference>
<dbReference type="GO" id="GO:0015171">
    <property type="term" value="F:amino acid transmembrane transporter activity"/>
    <property type="evidence" value="ECO:0007669"/>
    <property type="project" value="TreeGrafter"/>
</dbReference>
<dbReference type="GO" id="GO:0016020">
    <property type="term" value="C:membrane"/>
    <property type="evidence" value="ECO:0007669"/>
    <property type="project" value="UniProtKB-SubCell"/>
</dbReference>
<protein>
    <submittedName>
        <fullName evidence="6">Amino acid permease</fullName>
    </submittedName>
</protein>
<dbReference type="Proteomes" id="UP000241421">
    <property type="component" value="Unassembled WGS sequence"/>
</dbReference>
<feature type="transmembrane region" description="Helical" evidence="5">
    <location>
        <begin position="458"/>
        <end position="477"/>
    </location>
</feature>
<evidence type="ECO:0000313" key="6">
    <source>
        <dbReference type="EMBL" id="PWF45025.1"/>
    </source>
</evidence>
<dbReference type="InterPro" id="IPR002293">
    <property type="entry name" value="AA/rel_permease1"/>
</dbReference>
<keyword evidence="7" id="KW-1185">Reference proteome</keyword>
<feature type="transmembrane region" description="Helical" evidence="5">
    <location>
        <begin position="108"/>
        <end position="132"/>
    </location>
</feature>